<proteinExistence type="predicted"/>
<feature type="compositionally biased region" description="Low complexity" evidence="1">
    <location>
        <begin position="34"/>
        <end position="46"/>
    </location>
</feature>
<sequence>MAIFQRTLTATAAAATVFAALAMPVWAQAPAATGPAAEPAARTAPAHQPRDRAAHEKRMAEKAQKFQAALQLTEAQQADWNRYREAIKPVRPAKHLDRESFAKLTTPQRIDHMQQRRAERNAQADRRAEATKAFYATLTPAQQKTFDAQTLRHGPHGKRHGPHGHGKHHAPAQAAAPAAAGAAR</sequence>
<reference evidence="3" key="1">
    <citation type="submission" date="2022-09" db="EMBL/GenBank/DDBJ databases">
        <title>The complete genome of Acidovorax sp. 5MLIR.</title>
        <authorList>
            <person name="Liu L."/>
            <person name="Yue J."/>
            <person name="Yang F."/>
            <person name="Yuan J."/>
            <person name="Li L."/>
        </authorList>
    </citation>
    <scope>NUCLEOTIDE SEQUENCE</scope>
    <source>
        <strain evidence="3">5MLIR</strain>
    </source>
</reference>
<organism evidence="3 4">
    <name type="scientific">Comamonas endophytica</name>
    <dbReference type="NCBI Taxonomy" id="2949090"/>
    <lineage>
        <taxon>Bacteria</taxon>
        <taxon>Pseudomonadati</taxon>
        <taxon>Pseudomonadota</taxon>
        <taxon>Betaproteobacteria</taxon>
        <taxon>Burkholderiales</taxon>
        <taxon>Comamonadaceae</taxon>
        <taxon>Comamonas</taxon>
    </lineage>
</organism>
<evidence type="ECO:0000256" key="2">
    <source>
        <dbReference type="SAM" id="SignalP"/>
    </source>
</evidence>
<dbReference type="InterPro" id="IPR012899">
    <property type="entry name" value="LTXXQ"/>
</dbReference>
<feature type="region of interest" description="Disordered" evidence="1">
    <location>
        <begin position="34"/>
        <end position="55"/>
    </location>
</feature>
<name>A0ABY6GDM6_9BURK</name>
<gene>
    <name evidence="3" type="ORF">M9799_08240</name>
</gene>
<protein>
    <submittedName>
        <fullName evidence="3">Spy/CpxP family protein refolding chaperone</fullName>
    </submittedName>
</protein>
<dbReference type="Pfam" id="PF07813">
    <property type="entry name" value="LTXXQ"/>
    <property type="match status" value="1"/>
</dbReference>
<feature type="compositionally biased region" description="Low complexity" evidence="1">
    <location>
        <begin position="171"/>
        <end position="184"/>
    </location>
</feature>
<feature type="chain" id="PRO_5045386507" evidence="2">
    <location>
        <begin position="28"/>
        <end position="184"/>
    </location>
</feature>
<feature type="compositionally biased region" description="Basic residues" evidence="1">
    <location>
        <begin position="153"/>
        <end position="170"/>
    </location>
</feature>
<feature type="region of interest" description="Disordered" evidence="1">
    <location>
        <begin position="146"/>
        <end position="184"/>
    </location>
</feature>
<evidence type="ECO:0000313" key="4">
    <source>
        <dbReference type="Proteomes" id="UP001162800"/>
    </source>
</evidence>
<dbReference type="Proteomes" id="UP001162800">
    <property type="component" value="Chromosome"/>
</dbReference>
<dbReference type="EMBL" id="CP106881">
    <property type="protein sequence ID" value="UYG53189.1"/>
    <property type="molecule type" value="Genomic_DNA"/>
</dbReference>
<keyword evidence="4" id="KW-1185">Reference proteome</keyword>
<feature type="signal peptide" evidence="2">
    <location>
        <begin position="1"/>
        <end position="27"/>
    </location>
</feature>
<evidence type="ECO:0000313" key="3">
    <source>
        <dbReference type="EMBL" id="UYG53189.1"/>
    </source>
</evidence>
<keyword evidence="2" id="KW-0732">Signal</keyword>
<dbReference type="RefSeq" id="WP_231042920.1">
    <property type="nucleotide sequence ID" value="NZ_CP106881.1"/>
</dbReference>
<evidence type="ECO:0000256" key="1">
    <source>
        <dbReference type="SAM" id="MobiDB-lite"/>
    </source>
</evidence>
<accession>A0ABY6GDM6</accession>